<gene>
    <name evidence="8" type="primary">ADCK3</name>
</gene>
<dbReference type="GO" id="GO:0006744">
    <property type="term" value="P:ubiquinone biosynthetic process"/>
    <property type="evidence" value="ECO:0007669"/>
    <property type="project" value="TreeGrafter"/>
</dbReference>
<evidence type="ECO:0000256" key="5">
    <source>
        <dbReference type="ARBA" id="ARBA00022840"/>
    </source>
</evidence>
<dbReference type="InterPro" id="IPR051409">
    <property type="entry name" value="Atypical_kinase_ADCK"/>
</dbReference>
<dbReference type="Pfam" id="PF03109">
    <property type="entry name" value="ABC1"/>
    <property type="match status" value="1"/>
</dbReference>
<dbReference type="InterPro" id="IPR004147">
    <property type="entry name" value="ABC1_dom"/>
</dbReference>
<accession>W8B4G4</accession>
<dbReference type="EMBL" id="GAMC01010540">
    <property type="protein sequence ID" value="JAB96015.1"/>
    <property type="molecule type" value="mRNA"/>
</dbReference>
<reference evidence="8" key="2">
    <citation type="journal article" date="2014" name="BMC Genomics">
        <title>A genomic perspective to assessing quality of mass-reared SIT flies used in Mediterranean fruit fly (Ceratitis capitata) eradication in California.</title>
        <authorList>
            <person name="Calla B."/>
            <person name="Hall B."/>
            <person name="Hou S."/>
            <person name="Geib S.M."/>
        </authorList>
    </citation>
    <scope>NUCLEOTIDE SEQUENCE</scope>
</reference>
<evidence type="ECO:0000256" key="2">
    <source>
        <dbReference type="ARBA" id="ARBA00009670"/>
    </source>
</evidence>
<dbReference type="Gene3D" id="1.10.510.10">
    <property type="entry name" value="Transferase(Phosphotransferase) domain 1"/>
    <property type="match status" value="1"/>
</dbReference>
<proteinExistence type="evidence at transcript level"/>
<feature type="domain" description="ABC1 atypical kinase-like" evidence="7">
    <location>
        <begin position="364"/>
        <end position="604"/>
    </location>
</feature>
<evidence type="ECO:0000256" key="1">
    <source>
        <dbReference type="ARBA" id="ARBA00004749"/>
    </source>
</evidence>
<evidence type="ECO:0000313" key="8">
    <source>
        <dbReference type="EMBL" id="JAB96015.1"/>
    </source>
</evidence>
<keyword evidence="4" id="KW-0547">Nucleotide-binding</keyword>
<protein>
    <submittedName>
        <fullName evidence="8">Chaperone activity of bc1 complex-like, mitochondrial</fullName>
    </submittedName>
</protein>
<name>W8B4G4_CERCA</name>
<dbReference type="PANTHER" id="PTHR43851">
    <property type="match status" value="1"/>
</dbReference>
<comment type="similarity">
    <text evidence="2">Belongs to the protein kinase superfamily. ADCK protein kinase family.</text>
</comment>
<dbReference type="CDD" id="cd13970">
    <property type="entry name" value="ABC1_ADCK3"/>
    <property type="match status" value="1"/>
</dbReference>
<reference evidence="8" key="1">
    <citation type="submission" date="2013-07" db="EMBL/GenBank/DDBJ databases">
        <authorList>
            <person name="Geib S."/>
        </authorList>
    </citation>
    <scope>NUCLEOTIDE SEQUENCE</scope>
</reference>
<evidence type="ECO:0000259" key="7">
    <source>
        <dbReference type="Pfam" id="PF03109"/>
    </source>
</evidence>
<evidence type="ECO:0000256" key="4">
    <source>
        <dbReference type="ARBA" id="ARBA00022741"/>
    </source>
</evidence>
<dbReference type="InterPro" id="IPR034646">
    <property type="entry name" value="ADCK3_dom"/>
</dbReference>
<evidence type="ECO:0000256" key="3">
    <source>
        <dbReference type="ARBA" id="ARBA00022679"/>
    </source>
</evidence>
<dbReference type="AlphaFoldDB" id="W8B4G4"/>
<keyword evidence="3" id="KW-0808">Transferase</keyword>
<comment type="pathway">
    <text evidence="1">Cofactor biosynthesis; ubiquinone biosynthesis.</text>
</comment>
<dbReference type="GO" id="GO:0005524">
    <property type="term" value="F:ATP binding"/>
    <property type="evidence" value="ECO:0007669"/>
    <property type="project" value="UniProtKB-KW"/>
</dbReference>
<keyword evidence="5" id="KW-0067">ATP-binding</keyword>
<dbReference type="SUPFAM" id="SSF56112">
    <property type="entry name" value="Protein kinase-like (PK-like)"/>
    <property type="match status" value="1"/>
</dbReference>
<dbReference type="OrthoDB" id="201153at2759"/>
<organism evidence="8">
    <name type="scientific">Ceratitis capitata</name>
    <name type="common">Mediterranean fruit fly</name>
    <name type="synonym">Tephritis capitata</name>
    <dbReference type="NCBI Taxonomy" id="7213"/>
    <lineage>
        <taxon>Eukaryota</taxon>
        <taxon>Metazoa</taxon>
        <taxon>Ecdysozoa</taxon>
        <taxon>Arthropoda</taxon>
        <taxon>Hexapoda</taxon>
        <taxon>Insecta</taxon>
        <taxon>Pterygota</taxon>
        <taxon>Neoptera</taxon>
        <taxon>Endopterygota</taxon>
        <taxon>Diptera</taxon>
        <taxon>Brachycera</taxon>
        <taxon>Muscomorpha</taxon>
        <taxon>Tephritoidea</taxon>
        <taxon>Tephritidae</taxon>
        <taxon>Ceratitis</taxon>
        <taxon>Ceratitis</taxon>
    </lineage>
</organism>
<dbReference type="InterPro" id="IPR011009">
    <property type="entry name" value="Kinase-like_dom_sf"/>
</dbReference>
<sequence length="707" mass="78630">MARSAQDVLAVLRGIQLVAEALCREQSAQCTQRWNQSSIRELLLGNLQQSANYLQQVGAQPTEELKKLQQLLQETSERTCVVIEGLRQFSVAKVPTELRMSQQTLQRTMGDVFGGSGGAGGAGGSGQQSGDAKKNISVNLSGAVGNKTPSHLDAAQLDISSITLNELEEILSKRNKNRDISLRTPTTEQKLVKDVNTPKVEPNIEAVAATAPNMTTTNPSSEQAPPAASSLKADTIYVENILKVIAGQTETADIKNATTTIELPTLSKVAKQRRVPSSRFGRMVSFGGLFAGLGVGTVNELTKGALGLGGSKNLKEALLSPANAERIVDTLCKVRGAALKIGQILSIQDSSVVSPQLARAFERVRQAADYMPDWQVERVMNTQLGANWRDLLKSFDNKPFAAASIGQVHRATLKDGMQVAIKIQYPGVAQSIESDIDNLVGMLKVWDVFPHGFFIDNVVKVAKRELNWEVDYTREAEYTDKFKQMIAPYPEYYVPKVIKELTTSSVLTTELVPGVPLDKCFDLSYEHRHHIASSVLKLCLRELFELECMQTDPNWSNFLYDAETKRLMLIDFGSTRFYQKQFIKNYRQVIINAAENNRAGVLQMSREMGFLTGYETKQMEEAHVDAVMILGEMFRFDGEFDFGKQNTTERIAHLVPTMVAHRLCPPPEEIYSIHRKLSGIFLLCARLNVRLNCRPYYEEIVIKKFKE</sequence>
<evidence type="ECO:0000256" key="6">
    <source>
        <dbReference type="SAM" id="MobiDB-lite"/>
    </source>
</evidence>
<dbReference type="PANTHER" id="PTHR43851:SF3">
    <property type="entry name" value="COENZYME Q8"/>
    <property type="match status" value="1"/>
</dbReference>
<feature type="region of interest" description="Disordered" evidence="6">
    <location>
        <begin position="112"/>
        <end position="133"/>
    </location>
</feature>
<feature type="compositionally biased region" description="Gly residues" evidence="6">
    <location>
        <begin position="112"/>
        <end position="127"/>
    </location>
</feature>
<dbReference type="GO" id="GO:0016740">
    <property type="term" value="F:transferase activity"/>
    <property type="evidence" value="ECO:0007669"/>
    <property type="project" value="UniProtKB-KW"/>
</dbReference>